<evidence type="ECO:0000256" key="1">
    <source>
        <dbReference type="SAM" id="SignalP"/>
    </source>
</evidence>
<accession>A0ABW7CZE3</accession>
<evidence type="ECO:0000313" key="3">
    <source>
        <dbReference type="Proteomes" id="UP001605261"/>
    </source>
</evidence>
<keyword evidence="1" id="KW-0732">Signal</keyword>
<organism evidence="2 3">
    <name type="scientific">Stenotrophomonas nematodicola</name>
    <dbReference type="NCBI Taxonomy" id="2656746"/>
    <lineage>
        <taxon>Bacteria</taxon>
        <taxon>Pseudomonadati</taxon>
        <taxon>Pseudomonadota</taxon>
        <taxon>Gammaproteobacteria</taxon>
        <taxon>Lysobacterales</taxon>
        <taxon>Lysobacteraceae</taxon>
        <taxon>Stenotrophomonas</taxon>
    </lineage>
</organism>
<feature type="chain" id="PRO_5045380596" evidence="1">
    <location>
        <begin position="25"/>
        <end position="123"/>
    </location>
</feature>
<dbReference type="EMBL" id="JBHGCJ010000008">
    <property type="protein sequence ID" value="MFG6109916.1"/>
    <property type="molecule type" value="Genomic_DNA"/>
</dbReference>
<gene>
    <name evidence="2" type="ORF">ACEU0G_003940</name>
</gene>
<feature type="signal peptide" evidence="1">
    <location>
        <begin position="1"/>
        <end position="24"/>
    </location>
</feature>
<reference evidence="2 3" key="1">
    <citation type="submission" date="2024-09" db="EMBL/GenBank/DDBJ databases">
        <authorList>
            <consortium name="All-Russian atlas of soil microorganisms"/>
            <consortium name="as a basis for the search for new antimicrobial producers and enzymes with unique properties"/>
            <person name="Sokolova E.A."/>
            <person name="Voronina E.N."/>
        </authorList>
    </citation>
    <scope>NUCLEOTIDE SEQUENCE [LARGE SCALE GENOMIC DNA]</scope>
    <source>
        <strain evidence="2 3">AF-22b-331.1</strain>
    </source>
</reference>
<evidence type="ECO:0000313" key="2">
    <source>
        <dbReference type="EMBL" id="MFG6109916.1"/>
    </source>
</evidence>
<sequence>MKHPWMRLLAIALLLAAPIASTVASGDLFQFNATQGDVSFTLMMHGRQDIGAIHVVWTGAPAADRNLPYRQYYVEFDRARQRLYVRPRKRDGLPWFELDVVGSQGDVRFLGRRLHGEADWDIR</sequence>
<protein>
    <submittedName>
        <fullName evidence="2">Uncharacterized protein</fullName>
    </submittedName>
</protein>
<name>A0ABW7CZE3_9GAMM</name>
<proteinExistence type="predicted"/>
<dbReference type="RefSeq" id="WP_394163747.1">
    <property type="nucleotide sequence ID" value="NZ_JBHGCJ010000008.1"/>
</dbReference>
<dbReference type="Proteomes" id="UP001605261">
    <property type="component" value="Unassembled WGS sequence"/>
</dbReference>
<keyword evidence="3" id="KW-1185">Reference proteome</keyword>
<comment type="caution">
    <text evidence="2">The sequence shown here is derived from an EMBL/GenBank/DDBJ whole genome shotgun (WGS) entry which is preliminary data.</text>
</comment>